<protein>
    <recommendedName>
        <fullName evidence="12 13">Cardiolipin synthase</fullName>
        <shortName evidence="12">CL synthase</shortName>
        <ecNumber evidence="12 13">2.7.8.-</ecNumber>
    </recommendedName>
</protein>
<feature type="active site" evidence="12">
    <location>
        <position position="242"/>
    </location>
</feature>
<proteinExistence type="inferred from homology"/>
<evidence type="ECO:0000256" key="1">
    <source>
        <dbReference type="ARBA" id="ARBA00004651"/>
    </source>
</evidence>
<feature type="active site" evidence="12">
    <location>
        <position position="424"/>
    </location>
</feature>
<evidence type="ECO:0000256" key="4">
    <source>
        <dbReference type="ARBA" id="ARBA00022679"/>
    </source>
</evidence>
<feature type="transmembrane region" description="Helical" evidence="12">
    <location>
        <begin position="20"/>
        <end position="37"/>
    </location>
</feature>
<feature type="domain" description="PLD phosphodiesterase" evidence="14">
    <location>
        <begin position="412"/>
        <end position="439"/>
    </location>
</feature>
<feature type="active site" evidence="12">
    <location>
        <position position="237"/>
    </location>
</feature>
<comment type="function">
    <text evidence="12">Catalyzes the reversible phosphatidyl group transfer from one phosphatidylglycerol molecule to another to form cardiolipin (CL) (diphosphatidylglycerol) and glycerol.</text>
</comment>
<dbReference type="EMBL" id="JAFREL020000002">
    <property type="protein sequence ID" value="MEO1770478.1"/>
    <property type="molecule type" value="Genomic_DNA"/>
</dbReference>
<dbReference type="Pfam" id="PF13396">
    <property type="entry name" value="PLDc_N"/>
    <property type="match status" value="1"/>
</dbReference>
<dbReference type="SMART" id="SM00155">
    <property type="entry name" value="PLDc"/>
    <property type="match status" value="2"/>
</dbReference>
<evidence type="ECO:0000256" key="7">
    <source>
        <dbReference type="ARBA" id="ARBA00022989"/>
    </source>
</evidence>
<feature type="active site" evidence="12">
    <location>
        <position position="235"/>
    </location>
</feature>
<dbReference type="InterPro" id="IPR025202">
    <property type="entry name" value="PLD-like_dom"/>
</dbReference>
<dbReference type="CDD" id="cd09112">
    <property type="entry name" value="PLDc_CLS_2"/>
    <property type="match status" value="1"/>
</dbReference>
<dbReference type="InterPro" id="IPR030874">
    <property type="entry name" value="Cardiolipin_synth_Firmi"/>
</dbReference>
<evidence type="ECO:0000256" key="2">
    <source>
        <dbReference type="ARBA" id="ARBA00022475"/>
    </source>
</evidence>
<dbReference type="InterPro" id="IPR001736">
    <property type="entry name" value="PLipase_D/transphosphatidylase"/>
</dbReference>
<feature type="active site" evidence="12">
    <location>
        <position position="417"/>
    </location>
</feature>
<keyword evidence="7 12" id="KW-1133">Transmembrane helix</keyword>
<keyword evidence="5 12" id="KW-0812">Transmembrane</keyword>
<reference evidence="15 16" key="2">
    <citation type="submission" date="2024-02" db="EMBL/GenBank/DDBJ databases">
        <title>The Genome Sequence of Enterococcus sp. DIV0159.</title>
        <authorList>
            <person name="Earl A."/>
            <person name="Manson A."/>
            <person name="Gilmore M."/>
            <person name="Sanders J."/>
            <person name="Shea T."/>
            <person name="Howe W."/>
            <person name="Livny J."/>
            <person name="Cuomo C."/>
            <person name="Neafsey D."/>
            <person name="Birren B."/>
        </authorList>
    </citation>
    <scope>NUCLEOTIDE SEQUENCE [LARGE SCALE GENOMIC DNA]</scope>
    <source>
        <strain evidence="15 16">665A</strain>
    </source>
</reference>
<evidence type="ECO:0000256" key="5">
    <source>
        <dbReference type="ARBA" id="ARBA00022692"/>
    </source>
</evidence>
<keyword evidence="6" id="KW-0677">Repeat</keyword>
<dbReference type="EC" id="2.7.8.-" evidence="12 13"/>
<evidence type="ECO:0000313" key="16">
    <source>
        <dbReference type="Proteomes" id="UP000664357"/>
    </source>
</evidence>
<comment type="caution">
    <text evidence="15">The sequence shown here is derived from an EMBL/GenBank/DDBJ whole genome shotgun (WGS) entry which is preliminary data.</text>
</comment>
<dbReference type="HAMAP" id="MF_01916">
    <property type="entry name" value="Cardiolipin_synth_Cls"/>
    <property type="match status" value="1"/>
</dbReference>
<keyword evidence="9 12" id="KW-0472">Membrane</keyword>
<dbReference type="Gene3D" id="3.30.870.10">
    <property type="entry name" value="Endonuclease Chain A"/>
    <property type="match status" value="2"/>
</dbReference>
<feature type="transmembrane region" description="Helical" evidence="12">
    <location>
        <begin position="46"/>
        <end position="66"/>
    </location>
</feature>
<feature type="domain" description="PLD phosphodiesterase" evidence="14">
    <location>
        <begin position="230"/>
        <end position="257"/>
    </location>
</feature>
<reference evidence="15 16" key="1">
    <citation type="submission" date="2021-03" db="EMBL/GenBank/DDBJ databases">
        <authorList>
            <person name="Gilmore M.S."/>
            <person name="Schwartzman J."/>
            <person name="Van Tyne D."/>
            <person name="Martin M."/>
            <person name="Earl A.M."/>
            <person name="Manson A.L."/>
            <person name="Straub T."/>
            <person name="Salamzade R."/>
            <person name="Saavedra J."/>
            <person name="Lebreton F."/>
            <person name="Prichula J."/>
            <person name="Schaufler K."/>
            <person name="Gaca A."/>
            <person name="Sgardioli B."/>
            <person name="Wagenaar J."/>
            <person name="Strong T."/>
        </authorList>
    </citation>
    <scope>NUCLEOTIDE SEQUENCE [LARGE SCALE GENOMIC DNA]</scope>
    <source>
        <strain evidence="15 16">665A</strain>
    </source>
</reference>
<dbReference type="Pfam" id="PF13091">
    <property type="entry name" value="PLDc_2"/>
    <property type="match status" value="2"/>
</dbReference>
<evidence type="ECO:0000256" key="8">
    <source>
        <dbReference type="ARBA" id="ARBA00023098"/>
    </source>
</evidence>
<comment type="subcellular location">
    <subcellularLocation>
        <location evidence="1 12">Cell membrane</location>
        <topology evidence="1 12">Multi-pass membrane protein</topology>
    </subcellularLocation>
</comment>
<dbReference type="NCBIfam" id="TIGR04265">
    <property type="entry name" value="bac_cardiolipin"/>
    <property type="match status" value="1"/>
</dbReference>
<sequence length="499" mass="58057">MDFRRIMKNGDLSMRLIEQIILAIIVVNTIIAIITVFRKQRSITTILAWLLTLIFLPVVGFILYAFSGRGIDGETVYRFEQEDHRRIKEIADIIAIDNQDVRHNEPSNLYPTAEALSHYFDRRDESPIAVRNEIEFFLDGNEKFEHLFEDLRNAKNNIHVEYYAFFNDRIGNRFLRILEDKAEQGVEVRLIYDPWGSPKANKKFFATLREKGGRVTPFITSKNIIAKTRLNYHLHRKLVIIDGQIGWTGGFNVGDQYLGESERFGNWRDTHGRVVGTASFTMQEIFLRDWNASVSKKEDRMAYLPEYFVLPHKEIKKGVPMQIVADGPESEELIIRDGFIRMILAAEESVWIQSPYLVPDESMLSALLIAARSGIDVRIMVPIMPDHPFIYRATQYYANYLHERGIKIYHYNNGFIHAKTVVVDHELASFGSTNQDIRSYELNFEVSAFIYDPVIAQQFRDIFEKDMEESILLTDKMIADQSFWLNFKQKFSRLLSPVL</sequence>
<evidence type="ECO:0000313" key="15">
    <source>
        <dbReference type="EMBL" id="MEO1770478.1"/>
    </source>
</evidence>
<name>A0ABV0ESC2_9ENTE</name>
<dbReference type="CDD" id="cd09110">
    <property type="entry name" value="PLDc_CLS_1"/>
    <property type="match status" value="1"/>
</dbReference>
<keyword evidence="2 12" id="KW-1003">Cell membrane</keyword>
<dbReference type="Proteomes" id="UP000664357">
    <property type="component" value="Unassembled WGS sequence"/>
</dbReference>
<evidence type="ECO:0000256" key="10">
    <source>
        <dbReference type="ARBA" id="ARBA00023209"/>
    </source>
</evidence>
<evidence type="ECO:0000256" key="6">
    <source>
        <dbReference type="ARBA" id="ARBA00022737"/>
    </source>
</evidence>
<dbReference type="PANTHER" id="PTHR21248">
    <property type="entry name" value="CARDIOLIPIN SYNTHASE"/>
    <property type="match status" value="1"/>
</dbReference>
<dbReference type="InterPro" id="IPR027379">
    <property type="entry name" value="CLS_N"/>
</dbReference>
<keyword evidence="11 12" id="KW-1208">Phospholipid metabolism</keyword>
<organism evidence="15 16">
    <name type="scientific">Candidatus Enterococcus ferrettii</name>
    <dbReference type="NCBI Taxonomy" id="2815324"/>
    <lineage>
        <taxon>Bacteria</taxon>
        <taxon>Bacillati</taxon>
        <taxon>Bacillota</taxon>
        <taxon>Bacilli</taxon>
        <taxon>Lactobacillales</taxon>
        <taxon>Enterococcaceae</taxon>
        <taxon>Enterococcus</taxon>
    </lineage>
</organism>
<evidence type="ECO:0000256" key="9">
    <source>
        <dbReference type="ARBA" id="ARBA00023136"/>
    </source>
</evidence>
<dbReference type="InterPro" id="IPR022924">
    <property type="entry name" value="Cardiolipin_synthase"/>
</dbReference>
<gene>
    <name evidence="15" type="ORF">JZO67_002431</name>
</gene>
<dbReference type="PROSITE" id="PS50035">
    <property type="entry name" value="PLD"/>
    <property type="match status" value="2"/>
</dbReference>
<evidence type="ECO:0000256" key="3">
    <source>
        <dbReference type="ARBA" id="ARBA00022516"/>
    </source>
</evidence>
<keyword evidence="4 12" id="KW-0808">Transferase</keyword>
<comment type="catalytic activity">
    <reaction evidence="12">
        <text>2 a 1,2-diacyl-sn-glycero-3-phospho-(1'-sn-glycerol) = a cardiolipin + glycerol</text>
        <dbReference type="Rhea" id="RHEA:31451"/>
        <dbReference type="ChEBI" id="CHEBI:17754"/>
        <dbReference type="ChEBI" id="CHEBI:62237"/>
        <dbReference type="ChEBI" id="CHEBI:64716"/>
    </reaction>
</comment>
<feature type="active site" evidence="12">
    <location>
        <position position="419"/>
    </location>
</feature>
<keyword evidence="3 12" id="KW-0444">Lipid biosynthesis</keyword>
<evidence type="ECO:0000256" key="11">
    <source>
        <dbReference type="ARBA" id="ARBA00023264"/>
    </source>
</evidence>
<keyword evidence="16" id="KW-1185">Reference proteome</keyword>
<evidence type="ECO:0000256" key="13">
    <source>
        <dbReference type="NCBIfam" id="TIGR04265"/>
    </source>
</evidence>
<dbReference type="PANTHER" id="PTHR21248:SF22">
    <property type="entry name" value="PHOSPHOLIPASE D"/>
    <property type="match status" value="1"/>
</dbReference>
<keyword evidence="8 12" id="KW-0443">Lipid metabolism</keyword>
<dbReference type="SUPFAM" id="SSF56024">
    <property type="entry name" value="Phospholipase D/nuclease"/>
    <property type="match status" value="2"/>
</dbReference>
<evidence type="ECO:0000259" key="14">
    <source>
        <dbReference type="PROSITE" id="PS50035"/>
    </source>
</evidence>
<keyword evidence="10 12" id="KW-0594">Phospholipid biosynthesis</keyword>
<accession>A0ABV0ESC2</accession>
<evidence type="ECO:0000256" key="12">
    <source>
        <dbReference type="HAMAP-Rule" id="MF_01916"/>
    </source>
</evidence>
<comment type="similarity">
    <text evidence="12">Belongs to the phospholipase D family. Cardiolipin synthase subfamily.</text>
</comment>